<comment type="caution">
    <text evidence="3">The sequence shown here is derived from an EMBL/GenBank/DDBJ whole genome shotgun (WGS) entry which is preliminary data.</text>
</comment>
<organism evidence="3">
    <name type="scientific">marine sediment metagenome</name>
    <dbReference type="NCBI Taxonomy" id="412755"/>
    <lineage>
        <taxon>unclassified sequences</taxon>
        <taxon>metagenomes</taxon>
        <taxon>ecological metagenomes</taxon>
    </lineage>
</organism>
<dbReference type="Gene3D" id="3.30.70.60">
    <property type="match status" value="1"/>
</dbReference>
<dbReference type="GO" id="GO:0022627">
    <property type="term" value="C:cytosolic small ribosomal subunit"/>
    <property type="evidence" value="ECO:0007669"/>
    <property type="project" value="TreeGrafter"/>
</dbReference>
<protein>
    <recommendedName>
        <fullName evidence="4">30S ribosomal protein S6</fullName>
    </recommendedName>
</protein>
<dbReference type="GO" id="GO:0070181">
    <property type="term" value="F:small ribosomal subunit rRNA binding"/>
    <property type="evidence" value="ECO:0007669"/>
    <property type="project" value="TreeGrafter"/>
</dbReference>
<evidence type="ECO:0000313" key="3">
    <source>
        <dbReference type="EMBL" id="GAF67405.1"/>
    </source>
</evidence>
<evidence type="ECO:0008006" key="4">
    <source>
        <dbReference type="Google" id="ProtNLM"/>
    </source>
</evidence>
<proteinExistence type="inferred from homology"/>
<evidence type="ECO:0000256" key="2">
    <source>
        <dbReference type="SAM" id="MobiDB-lite"/>
    </source>
</evidence>
<dbReference type="HAMAP" id="MF_00360">
    <property type="entry name" value="Ribosomal_bS6"/>
    <property type="match status" value="1"/>
</dbReference>
<dbReference type="Pfam" id="PF01250">
    <property type="entry name" value="Ribosomal_S6"/>
    <property type="match status" value="1"/>
</dbReference>
<evidence type="ECO:0000256" key="1">
    <source>
        <dbReference type="ARBA" id="ARBA00009512"/>
    </source>
</evidence>
<sequence>MRQYETLFIVNPDSSEEDLKAVATKIKGVISGMNGIVTSYDEQGKKKLAYSVKKQNKGYYVLMDYVGSADIVSEIERNMRLDDRVLKYLTVKLADQVDPESIEPEKSEPPEEAESVETPEEEAQPPEAEESAEEES</sequence>
<feature type="region of interest" description="Disordered" evidence="2">
    <location>
        <begin position="97"/>
        <end position="136"/>
    </location>
</feature>
<comment type="similarity">
    <text evidence="1">Belongs to the bacterial ribosomal protein bS6 family.</text>
</comment>
<accession>X0SUB6</accession>
<dbReference type="EMBL" id="BARS01006252">
    <property type="protein sequence ID" value="GAF67405.1"/>
    <property type="molecule type" value="Genomic_DNA"/>
</dbReference>
<feature type="compositionally biased region" description="Acidic residues" evidence="2">
    <location>
        <begin position="110"/>
        <end position="136"/>
    </location>
</feature>
<dbReference type="SUPFAM" id="SSF54995">
    <property type="entry name" value="Ribosomal protein S6"/>
    <property type="match status" value="1"/>
</dbReference>
<dbReference type="InterPro" id="IPR020814">
    <property type="entry name" value="Ribosomal_S6_plastid/chlpt"/>
</dbReference>
<dbReference type="NCBIfam" id="TIGR00166">
    <property type="entry name" value="S6"/>
    <property type="match status" value="1"/>
</dbReference>
<dbReference type="InterPro" id="IPR014717">
    <property type="entry name" value="Transl_elong_EF1B/ribsomal_bS6"/>
</dbReference>
<dbReference type="AlphaFoldDB" id="X0SUB6"/>
<name>X0SUB6_9ZZZZ</name>
<dbReference type="GO" id="GO:0003735">
    <property type="term" value="F:structural constituent of ribosome"/>
    <property type="evidence" value="ECO:0007669"/>
    <property type="project" value="InterPro"/>
</dbReference>
<dbReference type="InterPro" id="IPR035980">
    <property type="entry name" value="Ribosomal_bS6_sf"/>
</dbReference>
<dbReference type="GO" id="GO:0006412">
    <property type="term" value="P:translation"/>
    <property type="evidence" value="ECO:0007669"/>
    <property type="project" value="InterPro"/>
</dbReference>
<gene>
    <name evidence="3" type="ORF">S01H1_12215</name>
</gene>
<dbReference type="InterPro" id="IPR000529">
    <property type="entry name" value="Ribosomal_bS6"/>
</dbReference>
<dbReference type="CDD" id="cd00473">
    <property type="entry name" value="bS6"/>
    <property type="match status" value="1"/>
</dbReference>
<dbReference type="PANTHER" id="PTHR21011">
    <property type="entry name" value="MITOCHONDRIAL 28S RIBOSOMAL PROTEIN S6"/>
    <property type="match status" value="1"/>
</dbReference>
<reference evidence="3" key="1">
    <citation type="journal article" date="2014" name="Front. Microbiol.">
        <title>High frequency of phylogenetically diverse reductive dehalogenase-homologous genes in deep subseafloor sedimentary metagenomes.</title>
        <authorList>
            <person name="Kawai M."/>
            <person name="Futagami T."/>
            <person name="Toyoda A."/>
            <person name="Takaki Y."/>
            <person name="Nishi S."/>
            <person name="Hori S."/>
            <person name="Arai W."/>
            <person name="Tsubouchi T."/>
            <person name="Morono Y."/>
            <person name="Uchiyama I."/>
            <person name="Ito T."/>
            <person name="Fujiyama A."/>
            <person name="Inagaki F."/>
            <person name="Takami H."/>
        </authorList>
    </citation>
    <scope>NUCLEOTIDE SEQUENCE</scope>
    <source>
        <strain evidence="3">Expedition CK06-06</strain>
    </source>
</reference>
<dbReference type="PANTHER" id="PTHR21011:SF1">
    <property type="entry name" value="SMALL RIBOSOMAL SUBUNIT PROTEIN BS6M"/>
    <property type="match status" value="1"/>
</dbReference>